<protein>
    <submittedName>
        <fullName evidence="1">Uncharacterized protein</fullName>
    </submittedName>
</protein>
<evidence type="ECO:0000313" key="2">
    <source>
        <dbReference type="Proteomes" id="UP000587002"/>
    </source>
</evidence>
<organism evidence="1 2">
    <name type="scientific">Saccharopolyspora hordei</name>
    <dbReference type="NCBI Taxonomy" id="1838"/>
    <lineage>
        <taxon>Bacteria</taxon>
        <taxon>Bacillati</taxon>
        <taxon>Actinomycetota</taxon>
        <taxon>Actinomycetes</taxon>
        <taxon>Pseudonocardiales</taxon>
        <taxon>Pseudonocardiaceae</taxon>
        <taxon>Saccharopolyspora</taxon>
    </lineage>
</organism>
<name>A0A853ACQ1_9PSEU</name>
<keyword evidence="2" id="KW-1185">Reference proteome</keyword>
<gene>
    <name evidence="1" type="ORF">HNR68_000872</name>
</gene>
<comment type="caution">
    <text evidence="1">The sequence shown here is derived from an EMBL/GenBank/DDBJ whole genome shotgun (WGS) entry which is preliminary data.</text>
</comment>
<accession>A0A853ACQ1</accession>
<dbReference type="Proteomes" id="UP000587002">
    <property type="component" value="Unassembled WGS sequence"/>
</dbReference>
<sequence length="53" mass="5880">MQHWRLDGSVTFASACNDDPVLDDDQDPNPRPQIPVTWEQLAAFATDPALASR</sequence>
<dbReference type="EMBL" id="JACCFJ010000001">
    <property type="protein sequence ID" value="NYI82242.1"/>
    <property type="molecule type" value="Genomic_DNA"/>
</dbReference>
<dbReference type="RefSeq" id="WP_179717867.1">
    <property type="nucleotide sequence ID" value="NZ_BAABFH010000001.1"/>
</dbReference>
<reference evidence="1 2" key="1">
    <citation type="submission" date="2020-07" db="EMBL/GenBank/DDBJ databases">
        <title>Sequencing the genomes of 1000 actinobacteria strains.</title>
        <authorList>
            <person name="Klenk H.-P."/>
        </authorList>
    </citation>
    <scope>NUCLEOTIDE SEQUENCE [LARGE SCALE GENOMIC DNA]</scope>
    <source>
        <strain evidence="1 2">DSM 44065</strain>
    </source>
</reference>
<proteinExistence type="predicted"/>
<evidence type="ECO:0000313" key="1">
    <source>
        <dbReference type="EMBL" id="NYI82242.1"/>
    </source>
</evidence>
<dbReference type="AlphaFoldDB" id="A0A853ACQ1"/>